<evidence type="ECO:0000256" key="2">
    <source>
        <dbReference type="ARBA" id="ARBA00009726"/>
    </source>
</evidence>
<feature type="domain" description="ABC transporter" evidence="16">
    <location>
        <begin position="1272"/>
        <end position="1505"/>
    </location>
</feature>
<dbReference type="SMART" id="SM00382">
    <property type="entry name" value="AAA"/>
    <property type="match status" value="2"/>
</dbReference>
<dbReference type="InterPro" id="IPR027417">
    <property type="entry name" value="P-loop_NTPase"/>
</dbReference>
<dbReference type="PROSITE" id="PS00211">
    <property type="entry name" value="ABC_TRANSPORTER_1"/>
    <property type="match status" value="1"/>
</dbReference>
<feature type="domain" description="ABC transmembrane type-1" evidence="17">
    <location>
        <begin position="994"/>
        <end position="1234"/>
    </location>
</feature>
<feature type="transmembrane region" description="Helical" evidence="15">
    <location>
        <begin position="425"/>
        <end position="444"/>
    </location>
</feature>
<feature type="transmembrane region" description="Helical" evidence="15">
    <location>
        <begin position="322"/>
        <end position="340"/>
    </location>
</feature>
<dbReference type="InterPro" id="IPR017871">
    <property type="entry name" value="ABC_transporter-like_CS"/>
</dbReference>
<dbReference type="InterPro" id="IPR050173">
    <property type="entry name" value="ABC_transporter_C-like"/>
</dbReference>
<feature type="transmembrane region" description="Helical" evidence="15">
    <location>
        <begin position="538"/>
        <end position="559"/>
    </location>
</feature>
<dbReference type="PANTHER" id="PTHR24223">
    <property type="entry name" value="ATP-BINDING CASSETTE SUB-FAMILY C"/>
    <property type="match status" value="1"/>
</dbReference>
<name>A0A8C4QGX9_EPTBU</name>
<keyword evidence="19" id="KW-1185">Reference proteome</keyword>
<sequence>KEGLYLNMTDPFPLWYEGRPGHCFTQLVLCSAPHFILAAGSAAFLGRRTIETKCCCGWLLRTATSALVTLCFFLSLVVTLLRVVEGAWVDIQTYAVAGLAWITHTIALLFRSPLPGESPCGPVWLVVVWIFTIPAFIINAVSAFEDVFSSSGIKLLLNHIAVAFGGFLMAPYLLSLLLLFFCKAHGPQGPGTPSEQTPLLVAGDGLREGVEIQETGQGCASRLWFAWLNPLMARAYDGRLCSPHDTCTLPQTLLVANLWRLFSKCSEKIQKTLLSTLHSAFGFRYYFIGILRLCGNILGFMGPLLLSYLVRFMENEREPIVHGYYYALGMFLTAFFGAIFNNQFTYLINKVALSVRAVLVMSIYRKALCVSSCNLQRSSTGVIVNHMSVDTDRVVNFCPSFHEFWSLPLQVAVSLFLIYREVGLSFLPGVAVALLLIPLNKVIANRIGQYSKRMMEYKDTRIVSELLHGIRSIKLHAWETHFQHRVQQCRINELQALKGMKYLDALCVYLWATTPVMISILTFVTYSSLGHDLTAAKVFTVLALINMLITPLNAFPWILNGLIEAWISLSRIEEFLSLPEFDSTSYYTKGELEKHMLDTVSSRKSEPVIQFSIAWDTLRFDDEVGSGKTSVISAIIGELHRHGGDVFVRNLHDGFGLASEEPWLQHCTARDNILFGKPFDAKRYWEVVQACALTDDFKALQHGDHTEVGESGLTLSGGQKARLALARAVYSDKPLYLLDDPLAAVDHDVAQHLFQHCIMGLLANRTRIVCTHQTQFLAAANHVLLRLLAGRGLISGNVETEDEGKDCLMESVDLEVKERGELLDNRADMQSDDEEDGSEVQLVGAEWREVGSVKLTVYAAYWRAVGTPLVLVVLCSLLLMQASRNITDWWLSYWISNTKGNETPSVGHEKVPSYAPQSHHKYDMMIMVHLRIIRVTAEAVDADRRLIDLFCRLRVEISFGDVNTLFGCCLSQTRLHTLSSSSYHTEDVQFYLDIYCGLAVANSCLTLLRAFSFAYGGVRAASVIHNKLMFSILQAPVSFHDVTPRGRILNRLCSDLFTVDDALPFILNIFLAQLYGLLGSVIIMCIGLPWMTLVLLPLAGAYLYTQRLYRFASRELKRLCSVTLSPLFSHFSESIMGLAVIRATRAQRRFKEENESLLEVNQRCRFAALAATQWLDIRLQMIGVSMLTAVSVLAIVQHQVHVANPGLVGLSISYALSITSLLSGLVSSFTQTEMQMVSVERTEEYTTKIPQEPHGALVQVSVDLGWPTRGSLEFCDVSFQYRPGLPYALAGVSFSIRPREKIGIVGRTGSGKSSLFLLLFRIVESQIGSIYIDGMDIATLDVSELRSHLAIIPQDSFLFKDTFRSNLDPAGICSDDELWAALHKCHLANIVENLGGLDTMLAERGQDLSMGQRQLVCLARALLRNTKILCIDEATASMDHNTDRLLQDTIRREFYDSTVLTIAHRVHTLCCCDRILVMGAGRVLAFAPPSEVLDDPKSFMHFPQNE</sequence>
<comment type="similarity">
    <text evidence="2">Belongs to the ABC transporter superfamily. ABCC family. Conjugate transporter (TC 3.A.1.208) subfamily.</text>
</comment>
<dbReference type="FunFam" id="1.20.1560.10:FF:000113">
    <property type="entry name" value="ABC transporter, putative"/>
    <property type="match status" value="1"/>
</dbReference>
<keyword evidence="4 15" id="KW-0812">Transmembrane</keyword>
<dbReference type="InterPro" id="IPR011527">
    <property type="entry name" value="ABC1_TM_dom"/>
</dbReference>
<keyword evidence="10 15" id="KW-0472">Membrane</keyword>
<feature type="domain" description="ABC transmembrane type-1" evidence="17">
    <location>
        <begin position="287"/>
        <end position="564"/>
    </location>
</feature>
<evidence type="ECO:0000313" key="18">
    <source>
        <dbReference type="Ensembl" id="ENSEBUP00000015327.1"/>
    </source>
</evidence>
<feature type="transmembrane region" description="Helical" evidence="15">
    <location>
        <begin position="24"/>
        <end position="46"/>
    </location>
</feature>
<comment type="catalytic activity">
    <reaction evidence="12">
        <text>leukotriene C4(in) + ATP + H2O = leukotriene C4(out) + ADP + phosphate + H(+)</text>
        <dbReference type="Rhea" id="RHEA:38963"/>
        <dbReference type="ChEBI" id="CHEBI:15377"/>
        <dbReference type="ChEBI" id="CHEBI:15378"/>
        <dbReference type="ChEBI" id="CHEBI:30616"/>
        <dbReference type="ChEBI" id="CHEBI:43474"/>
        <dbReference type="ChEBI" id="CHEBI:57973"/>
        <dbReference type="ChEBI" id="CHEBI:456216"/>
    </reaction>
    <physiologicalReaction direction="left-to-right" evidence="12">
        <dbReference type="Rhea" id="RHEA:38964"/>
    </physiologicalReaction>
</comment>
<evidence type="ECO:0000256" key="3">
    <source>
        <dbReference type="ARBA" id="ARBA00022448"/>
    </source>
</evidence>
<feature type="transmembrane region" description="Helical" evidence="15">
    <location>
        <begin position="506"/>
        <end position="526"/>
    </location>
</feature>
<dbReference type="GO" id="GO:0008559">
    <property type="term" value="F:ABC-type xenobiotic transporter activity"/>
    <property type="evidence" value="ECO:0007669"/>
    <property type="project" value="UniProtKB-EC"/>
</dbReference>
<dbReference type="GO" id="GO:0005524">
    <property type="term" value="F:ATP binding"/>
    <property type="evidence" value="ECO:0007669"/>
    <property type="project" value="UniProtKB-KW"/>
</dbReference>
<dbReference type="CDD" id="cd18605">
    <property type="entry name" value="ABC_6TM_MRP7_D2_like"/>
    <property type="match status" value="1"/>
</dbReference>
<evidence type="ECO:0000256" key="13">
    <source>
        <dbReference type="ARBA" id="ARBA00047576"/>
    </source>
</evidence>
<dbReference type="GeneTree" id="ENSGT00940000164531"/>
<feature type="transmembrane region" description="Helical" evidence="15">
    <location>
        <begin position="156"/>
        <end position="181"/>
    </location>
</feature>
<dbReference type="SUPFAM" id="SSF90123">
    <property type="entry name" value="ABC transporter transmembrane region"/>
    <property type="match status" value="2"/>
</dbReference>
<evidence type="ECO:0000256" key="8">
    <source>
        <dbReference type="ARBA" id="ARBA00022967"/>
    </source>
</evidence>
<proteinExistence type="inferred from homology"/>
<organism evidence="18 19">
    <name type="scientific">Eptatretus burgeri</name>
    <name type="common">Inshore hagfish</name>
    <dbReference type="NCBI Taxonomy" id="7764"/>
    <lineage>
        <taxon>Eukaryota</taxon>
        <taxon>Metazoa</taxon>
        <taxon>Chordata</taxon>
        <taxon>Craniata</taxon>
        <taxon>Vertebrata</taxon>
        <taxon>Cyclostomata</taxon>
        <taxon>Myxini</taxon>
        <taxon>Myxiniformes</taxon>
        <taxon>Myxinidae</taxon>
        <taxon>Eptatretinae</taxon>
        <taxon>Eptatretus</taxon>
    </lineage>
</organism>
<dbReference type="CDD" id="cd03244">
    <property type="entry name" value="ABCC_MRP_domain2"/>
    <property type="match status" value="1"/>
</dbReference>
<evidence type="ECO:0000259" key="17">
    <source>
        <dbReference type="PROSITE" id="PS50929"/>
    </source>
</evidence>
<dbReference type="PROSITE" id="PS50893">
    <property type="entry name" value="ABC_TRANSPORTER_2"/>
    <property type="match status" value="2"/>
</dbReference>
<dbReference type="InterPro" id="IPR036640">
    <property type="entry name" value="ABC1_TM_sf"/>
</dbReference>
<feature type="domain" description="ABC transporter" evidence="16">
    <location>
        <begin position="579"/>
        <end position="814"/>
    </location>
</feature>
<evidence type="ECO:0000256" key="10">
    <source>
        <dbReference type="ARBA" id="ARBA00023136"/>
    </source>
</evidence>
<keyword evidence="8" id="KW-1278">Translocase</keyword>
<dbReference type="Gene3D" id="3.40.50.300">
    <property type="entry name" value="P-loop containing nucleotide triphosphate hydrolases"/>
    <property type="match status" value="2"/>
</dbReference>
<dbReference type="CDD" id="cd18598">
    <property type="entry name" value="ABC_6TM_MRP7_D1_like"/>
    <property type="match status" value="1"/>
</dbReference>
<dbReference type="FunFam" id="1.20.1560.10:FF:000037">
    <property type="entry name" value="ATP-binding cassette subfamily C member 10"/>
    <property type="match status" value="1"/>
</dbReference>
<dbReference type="FunFam" id="3.40.50.300:FF:000163">
    <property type="entry name" value="Multidrug resistance-associated protein member 4"/>
    <property type="match status" value="1"/>
</dbReference>
<dbReference type="PANTHER" id="PTHR24223:SF330">
    <property type="entry name" value="ATP-BINDING CASSETTE SUB-FAMILY C MEMBER 10"/>
    <property type="match status" value="1"/>
</dbReference>
<comment type="catalytic activity">
    <reaction evidence="14">
        <text>an S-substituted glutathione(in) + ATP + H2O = an S-substituted glutathione(out) + ADP + phosphate + H(+)</text>
        <dbReference type="Rhea" id="RHEA:19121"/>
        <dbReference type="ChEBI" id="CHEBI:15377"/>
        <dbReference type="ChEBI" id="CHEBI:15378"/>
        <dbReference type="ChEBI" id="CHEBI:30616"/>
        <dbReference type="ChEBI" id="CHEBI:43474"/>
        <dbReference type="ChEBI" id="CHEBI:90779"/>
        <dbReference type="ChEBI" id="CHEBI:456216"/>
        <dbReference type="EC" id="7.6.2.3"/>
    </reaction>
    <physiologicalReaction direction="left-to-right" evidence="14">
        <dbReference type="Rhea" id="RHEA:19122"/>
    </physiologicalReaction>
</comment>
<dbReference type="CDD" id="cd03250">
    <property type="entry name" value="ABCC_MRP_domain1"/>
    <property type="match status" value="1"/>
</dbReference>
<reference evidence="18" key="2">
    <citation type="submission" date="2025-09" db="UniProtKB">
        <authorList>
            <consortium name="Ensembl"/>
        </authorList>
    </citation>
    <scope>IDENTIFICATION</scope>
</reference>
<evidence type="ECO:0000256" key="14">
    <source>
        <dbReference type="ARBA" id="ARBA00048007"/>
    </source>
</evidence>
<dbReference type="InterPro" id="IPR003439">
    <property type="entry name" value="ABC_transporter-like_ATP-bd"/>
</dbReference>
<dbReference type="GO" id="GO:0016887">
    <property type="term" value="F:ATP hydrolysis activity"/>
    <property type="evidence" value="ECO:0007669"/>
    <property type="project" value="InterPro"/>
</dbReference>
<dbReference type="GO" id="GO:0015431">
    <property type="term" value="F:ABC-type glutathione S-conjugate transporter activity"/>
    <property type="evidence" value="ECO:0007669"/>
    <property type="project" value="UniProtKB-EC"/>
</dbReference>
<dbReference type="GO" id="GO:0016323">
    <property type="term" value="C:basolateral plasma membrane"/>
    <property type="evidence" value="ECO:0007669"/>
    <property type="project" value="UniProtKB-ARBA"/>
</dbReference>
<evidence type="ECO:0000259" key="16">
    <source>
        <dbReference type="PROSITE" id="PS50893"/>
    </source>
</evidence>
<dbReference type="OMA" id="PYAWPSQ"/>
<evidence type="ECO:0000313" key="19">
    <source>
        <dbReference type="Proteomes" id="UP000694388"/>
    </source>
</evidence>
<dbReference type="Pfam" id="PF00664">
    <property type="entry name" value="ABC_membrane"/>
    <property type="match status" value="2"/>
</dbReference>
<feature type="transmembrane region" description="Helical" evidence="15">
    <location>
        <begin position="122"/>
        <end position="144"/>
    </location>
</feature>
<comment type="catalytic activity">
    <reaction evidence="11">
        <text>ATP + H2O + xenobioticSide 1 = ADP + phosphate + xenobioticSide 2.</text>
        <dbReference type="EC" id="7.6.2.2"/>
    </reaction>
</comment>
<evidence type="ECO:0000256" key="7">
    <source>
        <dbReference type="ARBA" id="ARBA00022840"/>
    </source>
</evidence>
<feature type="transmembrane region" description="Helical" evidence="15">
    <location>
        <begin position="285"/>
        <end position="310"/>
    </location>
</feature>
<dbReference type="PROSITE" id="PS50929">
    <property type="entry name" value="ABC_TM1F"/>
    <property type="match status" value="2"/>
</dbReference>
<evidence type="ECO:0000256" key="12">
    <source>
        <dbReference type="ARBA" id="ARBA00047523"/>
    </source>
</evidence>
<evidence type="ECO:0000256" key="4">
    <source>
        <dbReference type="ARBA" id="ARBA00022692"/>
    </source>
</evidence>
<evidence type="ECO:0000256" key="6">
    <source>
        <dbReference type="ARBA" id="ARBA00022741"/>
    </source>
</evidence>
<feature type="transmembrane region" description="Helical" evidence="15">
    <location>
        <begin position="1081"/>
        <end position="1104"/>
    </location>
</feature>
<keyword evidence="9 15" id="KW-1133">Transmembrane helix</keyword>
<comment type="subcellular location">
    <subcellularLocation>
        <location evidence="1">Membrane</location>
        <topology evidence="1">Multi-pass membrane protein</topology>
    </subcellularLocation>
</comment>
<dbReference type="Proteomes" id="UP000694388">
    <property type="component" value="Unplaced"/>
</dbReference>
<comment type="catalytic activity">
    <reaction evidence="13">
        <text>17beta-estradiol 17-O-(beta-D-glucuronate)(in) + ATP + H2O = 17beta-estradiol 17-O-(beta-D-glucuronate)(out) + ADP + phosphate + H(+)</text>
        <dbReference type="Rhea" id="RHEA:60128"/>
        <dbReference type="ChEBI" id="CHEBI:15377"/>
        <dbReference type="ChEBI" id="CHEBI:15378"/>
        <dbReference type="ChEBI" id="CHEBI:30616"/>
        <dbReference type="ChEBI" id="CHEBI:43474"/>
        <dbReference type="ChEBI" id="CHEBI:82961"/>
        <dbReference type="ChEBI" id="CHEBI:456216"/>
    </reaction>
    <physiologicalReaction direction="left-to-right" evidence="13">
        <dbReference type="Rhea" id="RHEA:60129"/>
    </physiologicalReaction>
</comment>
<keyword evidence="3" id="KW-0813">Transport</keyword>
<dbReference type="Ensembl" id="ENSEBUT00000015903.1">
    <property type="protein sequence ID" value="ENSEBUP00000015327.1"/>
    <property type="gene ID" value="ENSEBUG00000009634.1"/>
</dbReference>
<accession>A0A8C4QGX9</accession>
<evidence type="ECO:0000256" key="9">
    <source>
        <dbReference type="ARBA" id="ARBA00022989"/>
    </source>
</evidence>
<protein>
    <submittedName>
        <fullName evidence="18">ATP-binding cassette, sub-family C (CFTR/MRP), member 10</fullName>
    </submittedName>
</protein>
<evidence type="ECO:0000256" key="15">
    <source>
        <dbReference type="SAM" id="Phobius"/>
    </source>
</evidence>
<dbReference type="Gene3D" id="1.20.1560.10">
    <property type="entry name" value="ABC transporter type 1, transmembrane domain"/>
    <property type="match status" value="2"/>
</dbReference>
<dbReference type="InterPro" id="IPR003593">
    <property type="entry name" value="AAA+_ATPase"/>
</dbReference>
<keyword evidence="7" id="KW-0067">ATP-binding</keyword>
<reference evidence="18" key="1">
    <citation type="submission" date="2025-08" db="UniProtKB">
        <authorList>
            <consortium name="Ensembl"/>
        </authorList>
    </citation>
    <scope>IDENTIFICATION</scope>
</reference>
<keyword evidence="5" id="KW-0677">Repeat</keyword>
<dbReference type="SUPFAM" id="SSF52540">
    <property type="entry name" value="P-loop containing nucleoside triphosphate hydrolases"/>
    <property type="match status" value="2"/>
</dbReference>
<dbReference type="Pfam" id="PF00005">
    <property type="entry name" value="ABC_tran"/>
    <property type="match status" value="2"/>
</dbReference>
<feature type="transmembrane region" description="Helical" evidence="15">
    <location>
        <begin position="91"/>
        <end position="110"/>
    </location>
</feature>
<keyword evidence="6" id="KW-0547">Nucleotide-binding</keyword>
<evidence type="ECO:0000256" key="11">
    <source>
        <dbReference type="ARBA" id="ARBA00034018"/>
    </source>
</evidence>
<evidence type="ECO:0000256" key="5">
    <source>
        <dbReference type="ARBA" id="ARBA00022737"/>
    </source>
</evidence>
<feature type="transmembrane region" description="Helical" evidence="15">
    <location>
        <begin position="58"/>
        <end position="79"/>
    </location>
</feature>
<evidence type="ECO:0000256" key="1">
    <source>
        <dbReference type="ARBA" id="ARBA00004141"/>
    </source>
</evidence>